<reference evidence="3" key="1">
    <citation type="submission" date="2022-11" db="UniProtKB">
        <authorList>
            <consortium name="WormBaseParasite"/>
        </authorList>
    </citation>
    <scope>IDENTIFICATION</scope>
</reference>
<dbReference type="Proteomes" id="UP000887560">
    <property type="component" value="Unplaced"/>
</dbReference>
<proteinExistence type="predicted"/>
<keyword evidence="2" id="KW-1185">Reference proteome</keyword>
<evidence type="ECO:0000256" key="1">
    <source>
        <dbReference type="SAM" id="MobiDB-lite"/>
    </source>
</evidence>
<dbReference type="AlphaFoldDB" id="A0A915P046"/>
<protein>
    <submittedName>
        <fullName evidence="3">Uncharacterized protein</fullName>
    </submittedName>
</protein>
<feature type="region of interest" description="Disordered" evidence="1">
    <location>
        <begin position="1"/>
        <end position="24"/>
    </location>
</feature>
<dbReference type="WBParaSite" id="scf7180000423008.g10006">
    <property type="protein sequence ID" value="scf7180000423008.g10006"/>
    <property type="gene ID" value="scf7180000423008.g10006"/>
</dbReference>
<organism evidence="2 3">
    <name type="scientific">Meloidogyne floridensis</name>
    <dbReference type="NCBI Taxonomy" id="298350"/>
    <lineage>
        <taxon>Eukaryota</taxon>
        <taxon>Metazoa</taxon>
        <taxon>Ecdysozoa</taxon>
        <taxon>Nematoda</taxon>
        <taxon>Chromadorea</taxon>
        <taxon>Rhabditida</taxon>
        <taxon>Tylenchina</taxon>
        <taxon>Tylenchomorpha</taxon>
        <taxon>Tylenchoidea</taxon>
        <taxon>Meloidogynidae</taxon>
        <taxon>Meloidogyninae</taxon>
        <taxon>Meloidogyne</taxon>
    </lineage>
</organism>
<evidence type="ECO:0000313" key="2">
    <source>
        <dbReference type="Proteomes" id="UP000887560"/>
    </source>
</evidence>
<sequence>MHSHMSRVSSKQERMMLTEQESSPTGGILEQLGYIVVTLEEWQTRYFGSVGLGELNRRHVLFKDGE</sequence>
<name>A0A915P046_9BILA</name>
<evidence type="ECO:0000313" key="3">
    <source>
        <dbReference type="WBParaSite" id="scf7180000423008.g10006"/>
    </source>
</evidence>
<accession>A0A915P046</accession>